<feature type="transmembrane region" description="Helical" evidence="6">
    <location>
        <begin position="9"/>
        <end position="28"/>
    </location>
</feature>
<evidence type="ECO:0000256" key="2">
    <source>
        <dbReference type="ARBA" id="ARBA00022448"/>
    </source>
</evidence>
<dbReference type="NCBIfam" id="NF037979">
    <property type="entry name" value="Na_transp"/>
    <property type="match status" value="1"/>
</dbReference>
<keyword evidence="4 6" id="KW-1133">Transmembrane helix</keyword>
<feature type="transmembrane region" description="Helical" evidence="6">
    <location>
        <begin position="354"/>
        <end position="378"/>
    </location>
</feature>
<keyword evidence="2" id="KW-0813">Transport</keyword>
<dbReference type="CDD" id="cd10334">
    <property type="entry name" value="SLC6sbd_u1"/>
    <property type="match status" value="1"/>
</dbReference>
<organism evidence="7 8">
    <name type="scientific">Thalassorhabdus alkalitolerans</name>
    <dbReference type="NCBI Taxonomy" id="2282697"/>
    <lineage>
        <taxon>Bacteria</taxon>
        <taxon>Bacillati</taxon>
        <taxon>Bacillota</taxon>
        <taxon>Bacilli</taxon>
        <taxon>Bacillales</taxon>
        <taxon>Bacillaceae</taxon>
        <taxon>Thalassorhabdus</taxon>
    </lineage>
</organism>
<feature type="transmembrane region" description="Helical" evidence="6">
    <location>
        <begin position="469"/>
        <end position="491"/>
    </location>
</feature>
<sequence>MREQWGTRAGFILAAVGSAIGLGNIWRFPAVAYENGGGAFFIPYLFALLTAGIPLLILEFTIGHKYRGSAPLSYARMNRKAEWIGWWAVFVSFVISTYYAVIIAWAMSYSVFAINQTWGEDTEGFLFGDYLNLAEVPGQVGSFVPGVLIPLIIVWVVTLGVLFRGVQKGIEWANRIFIPTLVVLFLIIVIRAVTLPGAVDGLQAFFEPNFETITSGSVWVAAYGQIFFSLSIAFAIMITYSSYLPKKSDITNNAFITGFSNSSFELLAGIGVFAALGFMAMQAGVGVSEVVAGGIGLAFVVFPMIINEFPALNGLFGFLFFASLVLAGLSSLISISETYVKGISEKFGISRAKAVTIGGGIAALISLVFATQGGLFFLDAADYFINQFGVAFIGLVQVIAIAWIMRKLNVFQDHANGISDIRLGLWWKVCLGVITPVVLGYMMFDLFRTNLLGLFDTETGNYEGYSDAFILWGGWAVAAFAIIAGFVFMAIRWRSRDIIDEVDSQEREG</sequence>
<keyword evidence="3 6" id="KW-0812">Transmembrane</keyword>
<feature type="transmembrane region" description="Helical" evidence="6">
    <location>
        <begin position="143"/>
        <end position="164"/>
    </location>
</feature>
<protein>
    <submittedName>
        <fullName evidence="7">Sodium-dependent transporter</fullName>
    </submittedName>
</protein>
<dbReference type="RefSeq" id="WP_385937090.1">
    <property type="nucleotide sequence ID" value="NZ_JBHSOZ010000002.1"/>
</dbReference>
<evidence type="ECO:0000313" key="7">
    <source>
        <dbReference type="EMBL" id="MFC5711189.1"/>
    </source>
</evidence>
<evidence type="ECO:0000256" key="3">
    <source>
        <dbReference type="ARBA" id="ARBA00022692"/>
    </source>
</evidence>
<reference evidence="8" key="1">
    <citation type="journal article" date="2019" name="Int. J. Syst. Evol. Microbiol.">
        <title>The Global Catalogue of Microorganisms (GCM) 10K type strain sequencing project: providing services to taxonomists for standard genome sequencing and annotation.</title>
        <authorList>
            <consortium name="The Broad Institute Genomics Platform"/>
            <consortium name="The Broad Institute Genome Sequencing Center for Infectious Disease"/>
            <person name="Wu L."/>
            <person name="Ma J."/>
        </authorList>
    </citation>
    <scope>NUCLEOTIDE SEQUENCE [LARGE SCALE GENOMIC DNA]</scope>
    <source>
        <strain evidence="8">CECT 7184</strain>
    </source>
</reference>
<evidence type="ECO:0000313" key="8">
    <source>
        <dbReference type="Proteomes" id="UP001596142"/>
    </source>
</evidence>
<evidence type="ECO:0000256" key="5">
    <source>
        <dbReference type="ARBA" id="ARBA00023136"/>
    </source>
</evidence>
<feature type="transmembrane region" description="Helical" evidence="6">
    <location>
        <begin position="176"/>
        <end position="198"/>
    </location>
</feature>
<name>A0ABW0YFU9_9BACI</name>
<feature type="transmembrane region" description="Helical" evidence="6">
    <location>
        <begin position="218"/>
        <end position="240"/>
    </location>
</feature>
<feature type="transmembrane region" description="Helical" evidence="6">
    <location>
        <begin position="40"/>
        <end position="62"/>
    </location>
</feature>
<feature type="transmembrane region" description="Helical" evidence="6">
    <location>
        <begin position="425"/>
        <end position="444"/>
    </location>
</feature>
<dbReference type="InterPro" id="IPR000175">
    <property type="entry name" value="Na/ntran_symport"/>
</dbReference>
<evidence type="ECO:0000256" key="4">
    <source>
        <dbReference type="ARBA" id="ARBA00022989"/>
    </source>
</evidence>
<evidence type="ECO:0000256" key="6">
    <source>
        <dbReference type="SAM" id="Phobius"/>
    </source>
</evidence>
<feature type="transmembrane region" description="Helical" evidence="6">
    <location>
        <begin position="83"/>
        <end position="107"/>
    </location>
</feature>
<feature type="transmembrane region" description="Helical" evidence="6">
    <location>
        <begin position="384"/>
        <end position="404"/>
    </location>
</feature>
<feature type="transmembrane region" description="Helical" evidence="6">
    <location>
        <begin position="283"/>
        <end position="306"/>
    </location>
</feature>
<dbReference type="Proteomes" id="UP001596142">
    <property type="component" value="Unassembled WGS sequence"/>
</dbReference>
<keyword evidence="5 6" id="KW-0472">Membrane</keyword>
<dbReference type="PANTHER" id="PTHR42948:SF1">
    <property type="entry name" value="TRANSPORTER"/>
    <property type="match status" value="1"/>
</dbReference>
<dbReference type="PROSITE" id="PS50267">
    <property type="entry name" value="NA_NEUROTRAN_SYMP_3"/>
    <property type="match status" value="1"/>
</dbReference>
<dbReference type="SUPFAM" id="SSF161070">
    <property type="entry name" value="SNF-like"/>
    <property type="match status" value="1"/>
</dbReference>
<gene>
    <name evidence="7" type="ORF">ACFPU1_00185</name>
</gene>
<comment type="caution">
    <text evidence="7">The sequence shown here is derived from an EMBL/GenBank/DDBJ whole genome shotgun (WGS) entry which is preliminary data.</text>
</comment>
<keyword evidence="8" id="KW-1185">Reference proteome</keyword>
<feature type="transmembrane region" description="Helical" evidence="6">
    <location>
        <begin position="312"/>
        <end position="333"/>
    </location>
</feature>
<dbReference type="InterPro" id="IPR037272">
    <property type="entry name" value="SNS_sf"/>
</dbReference>
<dbReference type="Pfam" id="PF00209">
    <property type="entry name" value="SNF"/>
    <property type="match status" value="2"/>
</dbReference>
<comment type="subcellular location">
    <subcellularLocation>
        <location evidence="1">Membrane</location>
        <topology evidence="1">Multi-pass membrane protein</topology>
    </subcellularLocation>
</comment>
<proteinExistence type="predicted"/>
<dbReference type="PRINTS" id="PR00176">
    <property type="entry name" value="NANEUSMPORT"/>
</dbReference>
<dbReference type="EMBL" id="JBHSOZ010000002">
    <property type="protein sequence ID" value="MFC5711189.1"/>
    <property type="molecule type" value="Genomic_DNA"/>
</dbReference>
<dbReference type="PANTHER" id="PTHR42948">
    <property type="entry name" value="TRANSPORTER"/>
    <property type="match status" value="1"/>
</dbReference>
<evidence type="ECO:0000256" key="1">
    <source>
        <dbReference type="ARBA" id="ARBA00004141"/>
    </source>
</evidence>
<accession>A0ABW0YFU9</accession>